<keyword evidence="3" id="KW-1185">Reference proteome</keyword>
<dbReference type="InterPro" id="IPR050718">
    <property type="entry name" value="ApaG-like"/>
</dbReference>
<sequence>MDYPVIIHVQTKYLNDPMTREKGQFAFAYQVIIQNQGDIPIQLLYRHWLITDGNGEVKEVHGEGVVGKQPVIAPNDFFSYTSGAVIDTQVGVMQGSYDMQTRPPNSEPESFSAVILPFRLATPQSIN</sequence>
<proteinExistence type="predicted"/>
<dbReference type="NCBIfam" id="NF003967">
    <property type="entry name" value="PRK05461.1"/>
    <property type="match status" value="1"/>
</dbReference>
<dbReference type="InterPro" id="IPR036767">
    <property type="entry name" value="ApaG_sf"/>
</dbReference>
<dbReference type="EMBL" id="RPOK01000004">
    <property type="protein sequence ID" value="RPJ65759.1"/>
    <property type="molecule type" value="Genomic_DNA"/>
</dbReference>
<gene>
    <name evidence="2" type="primary">apaG</name>
    <name evidence="2" type="ORF">DRW07_13160</name>
</gene>
<evidence type="ECO:0000259" key="1">
    <source>
        <dbReference type="PROSITE" id="PS51087"/>
    </source>
</evidence>
<name>A0A3N5Y605_9ALTE</name>
<dbReference type="RefSeq" id="WP_124028390.1">
    <property type="nucleotide sequence ID" value="NZ_JBHRSN010000007.1"/>
</dbReference>
<evidence type="ECO:0000313" key="3">
    <source>
        <dbReference type="Proteomes" id="UP000275281"/>
    </source>
</evidence>
<protein>
    <submittedName>
        <fullName evidence="2">Co2+/Mg2+ efflux protein ApaG</fullName>
    </submittedName>
</protein>
<accession>A0A3N5Y605</accession>
<dbReference type="AlphaFoldDB" id="A0A3N5Y605"/>
<reference evidence="2 3" key="1">
    <citation type="submission" date="2018-11" db="EMBL/GenBank/DDBJ databases">
        <authorList>
            <person name="Ye M.-Q."/>
            <person name="Du Z.-J."/>
        </authorList>
    </citation>
    <scope>NUCLEOTIDE SEQUENCE [LARGE SCALE GENOMIC DNA]</scope>
    <source>
        <strain evidence="2 3">U0105</strain>
    </source>
</reference>
<dbReference type="PANTHER" id="PTHR47191:SF2">
    <property type="entry name" value="OS05G0170800 PROTEIN"/>
    <property type="match status" value="1"/>
</dbReference>
<dbReference type="Pfam" id="PF04379">
    <property type="entry name" value="DUF525"/>
    <property type="match status" value="1"/>
</dbReference>
<dbReference type="Proteomes" id="UP000275281">
    <property type="component" value="Unassembled WGS sequence"/>
</dbReference>
<dbReference type="OrthoDB" id="9795226at2"/>
<feature type="domain" description="ApaG" evidence="1">
    <location>
        <begin position="1"/>
        <end position="127"/>
    </location>
</feature>
<dbReference type="Gene3D" id="2.60.40.1470">
    <property type="entry name" value="ApaG domain"/>
    <property type="match status" value="1"/>
</dbReference>
<evidence type="ECO:0000313" key="2">
    <source>
        <dbReference type="EMBL" id="RPJ65759.1"/>
    </source>
</evidence>
<dbReference type="PANTHER" id="PTHR47191">
    <property type="entry name" value="OS05G0170800 PROTEIN"/>
    <property type="match status" value="1"/>
</dbReference>
<comment type="caution">
    <text evidence="2">The sequence shown here is derived from an EMBL/GenBank/DDBJ whole genome shotgun (WGS) entry which is preliminary data.</text>
</comment>
<dbReference type="InterPro" id="IPR007474">
    <property type="entry name" value="ApaG_domain"/>
</dbReference>
<organism evidence="2 3">
    <name type="scientific">Alteromonas sediminis</name>
    <dbReference type="NCBI Taxonomy" id="2259342"/>
    <lineage>
        <taxon>Bacteria</taxon>
        <taxon>Pseudomonadati</taxon>
        <taxon>Pseudomonadota</taxon>
        <taxon>Gammaproteobacteria</taxon>
        <taxon>Alteromonadales</taxon>
        <taxon>Alteromonadaceae</taxon>
        <taxon>Alteromonas/Salinimonas group</taxon>
        <taxon>Alteromonas</taxon>
    </lineage>
</organism>
<dbReference type="SUPFAM" id="SSF110069">
    <property type="entry name" value="ApaG-like"/>
    <property type="match status" value="1"/>
</dbReference>
<dbReference type="PROSITE" id="PS51087">
    <property type="entry name" value="APAG"/>
    <property type="match status" value="1"/>
</dbReference>